<keyword evidence="1" id="KW-0677">Repeat</keyword>
<dbReference type="Gene3D" id="3.80.10.10">
    <property type="entry name" value="Ribonuclease Inhibitor"/>
    <property type="match status" value="1"/>
</dbReference>
<evidence type="ECO:0000313" key="4">
    <source>
        <dbReference type="Proteomes" id="UP000636709"/>
    </source>
</evidence>
<evidence type="ECO:0000259" key="2">
    <source>
        <dbReference type="Pfam" id="PF23598"/>
    </source>
</evidence>
<organism evidence="3 4">
    <name type="scientific">Digitaria exilis</name>
    <dbReference type="NCBI Taxonomy" id="1010633"/>
    <lineage>
        <taxon>Eukaryota</taxon>
        <taxon>Viridiplantae</taxon>
        <taxon>Streptophyta</taxon>
        <taxon>Embryophyta</taxon>
        <taxon>Tracheophyta</taxon>
        <taxon>Spermatophyta</taxon>
        <taxon>Magnoliopsida</taxon>
        <taxon>Liliopsida</taxon>
        <taxon>Poales</taxon>
        <taxon>Poaceae</taxon>
        <taxon>PACMAD clade</taxon>
        <taxon>Panicoideae</taxon>
        <taxon>Panicodae</taxon>
        <taxon>Paniceae</taxon>
        <taxon>Anthephorinae</taxon>
        <taxon>Digitaria</taxon>
    </lineage>
</organism>
<evidence type="ECO:0000256" key="1">
    <source>
        <dbReference type="ARBA" id="ARBA00022737"/>
    </source>
</evidence>
<dbReference type="Proteomes" id="UP000636709">
    <property type="component" value="Unassembled WGS sequence"/>
</dbReference>
<dbReference type="Pfam" id="PF23598">
    <property type="entry name" value="LRR_14"/>
    <property type="match status" value="1"/>
</dbReference>
<comment type="caution">
    <text evidence="3">The sequence shown here is derived from an EMBL/GenBank/DDBJ whole genome shotgun (WGS) entry which is preliminary data.</text>
</comment>
<gene>
    <name evidence="3" type="ORF">HU200_065328</name>
</gene>
<sequence>MFHGHGFTEAFLESLEISPLLGLVEVLDLEGFKGSKKHPLKYICDKVYQLKYLSIRNTDRYNRAPKDIEKLRHLESLDIRQTKLQTLTSKAIVLPKLMHLLAGNLEHQRNDASTRSWGRPSSTVHMTPGIGSMTDLQILCHVEVSDSAYELMETLRTSISRMELAPKLEKIAWAFTQLLSLSGVENLPGLKEIALNGVAICI</sequence>
<dbReference type="SUPFAM" id="SSF52047">
    <property type="entry name" value="RNI-like"/>
    <property type="match status" value="1"/>
</dbReference>
<keyword evidence="4" id="KW-1185">Reference proteome</keyword>
<dbReference type="PANTHER" id="PTHR47186:SF56">
    <property type="entry name" value="GENOME ASSEMBLY, CHROMOSOME: II"/>
    <property type="match status" value="1"/>
</dbReference>
<protein>
    <recommendedName>
        <fullName evidence="2">Disease resistance R13L4/SHOC-2-like LRR domain-containing protein</fullName>
    </recommendedName>
</protein>
<accession>A0A835A265</accession>
<evidence type="ECO:0000313" key="3">
    <source>
        <dbReference type="EMBL" id="KAF8647689.1"/>
    </source>
</evidence>
<reference evidence="3" key="1">
    <citation type="submission" date="2020-07" db="EMBL/GenBank/DDBJ databases">
        <title>Genome sequence and genetic diversity analysis of an under-domesticated orphan crop, white fonio (Digitaria exilis).</title>
        <authorList>
            <person name="Bennetzen J.L."/>
            <person name="Chen S."/>
            <person name="Ma X."/>
            <person name="Wang X."/>
            <person name="Yssel A.E.J."/>
            <person name="Chaluvadi S.R."/>
            <person name="Johnson M."/>
            <person name="Gangashetty P."/>
            <person name="Hamidou F."/>
            <person name="Sanogo M.D."/>
            <person name="Zwaenepoel A."/>
            <person name="Wallace J."/>
            <person name="Van De Peer Y."/>
            <person name="Van Deynze A."/>
        </authorList>
    </citation>
    <scope>NUCLEOTIDE SEQUENCE</scope>
    <source>
        <tissue evidence="3">Leaves</tissue>
    </source>
</reference>
<dbReference type="OrthoDB" id="10637553at2759"/>
<dbReference type="InterPro" id="IPR032675">
    <property type="entry name" value="LRR_dom_sf"/>
</dbReference>
<dbReference type="InterPro" id="IPR055414">
    <property type="entry name" value="LRR_R13L4/SHOC2-like"/>
</dbReference>
<proteinExistence type="predicted"/>
<dbReference type="EMBL" id="JACEFO010002840">
    <property type="protein sequence ID" value="KAF8647689.1"/>
    <property type="molecule type" value="Genomic_DNA"/>
</dbReference>
<dbReference type="AlphaFoldDB" id="A0A835A265"/>
<dbReference type="PANTHER" id="PTHR47186">
    <property type="entry name" value="LEUCINE-RICH REPEAT-CONTAINING PROTEIN 57"/>
    <property type="match status" value="1"/>
</dbReference>
<feature type="domain" description="Disease resistance R13L4/SHOC-2-like LRR" evidence="2">
    <location>
        <begin position="23"/>
        <end position="156"/>
    </location>
</feature>
<name>A0A835A265_9POAL</name>